<dbReference type="EMBL" id="FXTE01000016">
    <property type="protein sequence ID" value="SMO90460.1"/>
    <property type="molecule type" value="Genomic_DNA"/>
</dbReference>
<evidence type="ECO:0000313" key="3">
    <source>
        <dbReference type="Proteomes" id="UP000319555"/>
    </source>
</evidence>
<dbReference type="AlphaFoldDB" id="A0A521F4L5"/>
<keyword evidence="3" id="KW-1185">Reference proteome</keyword>
<accession>A0A521F4L5</accession>
<evidence type="ECO:0000313" key="2">
    <source>
        <dbReference type="EMBL" id="SMO90460.1"/>
    </source>
</evidence>
<feature type="transmembrane region" description="Helical" evidence="1">
    <location>
        <begin position="137"/>
        <end position="157"/>
    </location>
</feature>
<protein>
    <recommendedName>
        <fullName evidence="4">Tetratricopeptide repeat-containing protein</fullName>
    </recommendedName>
</protein>
<organism evidence="2 3">
    <name type="scientific">Ruegeria faecimaris</name>
    <dbReference type="NCBI Taxonomy" id="686389"/>
    <lineage>
        <taxon>Bacteria</taxon>
        <taxon>Pseudomonadati</taxon>
        <taxon>Pseudomonadota</taxon>
        <taxon>Alphaproteobacteria</taxon>
        <taxon>Rhodobacterales</taxon>
        <taxon>Roseobacteraceae</taxon>
        <taxon>Ruegeria</taxon>
    </lineage>
</organism>
<keyword evidence="1" id="KW-1133">Transmembrane helix</keyword>
<reference evidence="2 3" key="1">
    <citation type="submission" date="2017-05" db="EMBL/GenBank/DDBJ databases">
        <authorList>
            <person name="Varghese N."/>
            <person name="Submissions S."/>
        </authorList>
    </citation>
    <scope>NUCLEOTIDE SEQUENCE [LARGE SCALE GENOMIC DNA]</scope>
    <source>
        <strain evidence="2 3">DSM 28009</strain>
    </source>
</reference>
<evidence type="ECO:0008006" key="4">
    <source>
        <dbReference type="Google" id="ProtNLM"/>
    </source>
</evidence>
<dbReference type="SUPFAM" id="SSF48452">
    <property type="entry name" value="TPR-like"/>
    <property type="match status" value="1"/>
</dbReference>
<sequence length="438" mass="47768">MTVSMDDQEQNDTQQFSAEQVRDALDRVQKSDEFKGSARMRSFLSYVVMESLEGRSNEIRAKTIAMDVYGYDADELLKREGVVRVDAGRVRRKLQAYYESNGIADELVISLPVGSYAPEFLPGSNRSRQPLRGRRQAYAAVISLSLLVAGILVGVLIGRGSQSVAPITGKTAIYDVSPARVEAMNLSNAGRDLIFPVTDLARLQPALLIFQTAIERDPFYYGGYAGASQVETMFAIMKSGDPGSDEFLHAADKNSAYALELAPDAAWPLSARAWFEFGVGNYDSAVRLSQRAVGLAPDDSHVAEFDALISLYTSDFERVLSQSARYRVLASQGGGLVFDNALGAAQFHTGDYAAAIRTFDETISRGGPFGPISAAYLMAAHWRNGEQAEAQRLAKVFSDTWPSFPLEALKARVFVDPQPVQELISAMKAAGWSGTVRP</sequence>
<gene>
    <name evidence="2" type="ORF">SAMN06265380_11617</name>
</gene>
<dbReference type="InterPro" id="IPR011990">
    <property type="entry name" value="TPR-like_helical_dom_sf"/>
</dbReference>
<proteinExistence type="predicted"/>
<keyword evidence="1" id="KW-0812">Transmembrane</keyword>
<evidence type="ECO:0000256" key="1">
    <source>
        <dbReference type="SAM" id="Phobius"/>
    </source>
</evidence>
<dbReference type="Proteomes" id="UP000319555">
    <property type="component" value="Unassembled WGS sequence"/>
</dbReference>
<name>A0A521F4L5_9RHOB</name>
<dbReference type="Gene3D" id="1.25.40.10">
    <property type="entry name" value="Tetratricopeptide repeat domain"/>
    <property type="match status" value="1"/>
</dbReference>
<keyword evidence="1" id="KW-0472">Membrane</keyword>